<reference evidence="3" key="1">
    <citation type="journal article" date="2012" name="PLoS Genet.">
        <title>The genomes of the fungal plant pathogens Cladosporium fulvum and Dothistroma septosporum reveal adaptation to different hosts and lifestyles but also signatures of common ancestry.</title>
        <authorList>
            <person name="de Wit P.J.G.M."/>
            <person name="van der Burgt A."/>
            <person name="Oekmen B."/>
            <person name="Stergiopoulos I."/>
            <person name="Abd-Elsalam K.A."/>
            <person name="Aerts A.L."/>
            <person name="Bahkali A.H."/>
            <person name="Beenen H.G."/>
            <person name="Chettri P."/>
            <person name="Cox M.P."/>
            <person name="Datema E."/>
            <person name="de Vries R.P."/>
            <person name="Dhillon B."/>
            <person name="Ganley A.R."/>
            <person name="Griffiths S.A."/>
            <person name="Guo Y."/>
            <person name="Hamelin R.C."/>
            <person name="Henrissat B."/>
            <person name="Kabir M.S."/>
            <person name="Jashni M.K."/>
            <person name="Kema G."/>
            <person name="Klaubauf S."/>
            <person name="Lapidus A."/>
            <person name="Levasseur A."/>
            <person name="Lindquist E."/>
            <person name="Mehrabi R."/>
            <person name="Ohm R.A."/>
            <person name="Owen T.J."/>
            <person name="Salamov A."/>
            <person name="Schwelm A."/>
            <person name="Schijlen E."/>
            <person name="Sun H."/>
            <person name="van den Burg H.A."/>
            <person name="van Ham R.C.H.J."/>
            <person name="Zhang S."/>
            <person name="Goodwin S.B."/>
            <person name="Grigoriev I.V."/>
            <person name="Collemare J."/>
            <person name="Bradshaw R.E."/>
        </authorList>
    </citation>
    <scope>NUCLEOTIDE SEQUENCE [LARGE SCALE GENOMIC DNA]</scope>
    <source>
        <strain evidence="3">NZE10 / CBS 128990</strain>
    </source>
</reference>
<dbReference type="Pfam" id="PF06985">
    <property type="entry name" value="HET"/>
    <property type="match status" value="1"/>
</dbReference>
<dbReference type="InterPro" id="IPR010730">
    <property type="entry name" value="HET"/>
</dbReference>
<dbReference type="PANTHER" id="PTHR24148">
    <property type="entry name" value="ANKYRIN REPEAT DOMAIN-CONTAINING PROTEIN 39 HOMOLOG-RELATED"/>
    <property type="match status" value="1"/>
</dbReference>
<dbReference type="Proteomes" id="UP000016933">
    <property type="component" value="Unassembled WGS sequence"/>
</dbReference>
<evidence type="ECO:0000313" key="2">
    <source>
        <dbReference type="EMBL" id="EME39080.1"/>
    </source>
</evidence>
<dbReference type="OrthoDB" id="3633611at2759"/>
<sequence length="411" mass="45957">MADAAHECATGVGAAAVSHQIHGRLFEVPFDQLERRRPNPASRRVEVTIPYTALSYHWGDESDDIEYIVLHKSGSRFFQTVMEAQAAKKAKSAADLTKPQRSQPKENKYPVKINLYRALKALQHHQHTIVMWIDALCINQDDPVEKQAQLAKINLVYELAPKVLIWLGPADSAGQCSTHTDEMDTLLLSRAARGLDLSIRVQGFEVDTITWRTIGLSGGLVPKAVMVRLAPTFMNKVQEHYPCETADVPDNVWKCLVAERGAGGANPPPPTYPRACKDIMSNHLSGNDLNIRELLRNANVLDYEKEFLSRIEAVTCNRSYFEAGPELNDKEQVEDRLHGFGPEGLEVNDVVCILFGCTVPVILRPKTNTMTGNLQYYKLVGECYLYGLMDGEAVVLNEKYKGGSTREFRIF</sequence>
<name>M2YJJ6_DOTSN</name>
<dbReference type="HOGENOM" id="CLU_669067_0_0_1"/>
<reference evidence="2 3" key="2">
    <citation type="journal article" date="2012" name="PLoS Pathog.">
        <title>Diverse lifestyles and strategies of plant pathogenesis encoded in the genomes of eighteen Dothideomycetes fungi.</title>
        <authorList>
            <person name="Ohm R.A."/>
            <person name="Feau N."/>
            <person name="Henrissat B."/>
            <person name="Schoch C.L."/>
            <person name="Horwitz B.A."/>
            <person name="Barry K.W."/>
            <person name="Condon B.J."/>
            <person name="Copeland A.C."/>
            <person name="Dhillon B."/>
            <person name="Glaser F."/>
            <person name="Hesse C.N."/>
            <person name="Kosti I."/>
            <person name="LaButti K."/>
            <person name="Lindquist E.A."/>
            <person name="Lucas S."/>
            <person name="Salamov A.A."/>
            <person name="Bradshaw R.E."/>
            <person name="Ciuffetti L."/>
            <person name="Hamelin R.C."/>
            <person name="Kema G.H.J."/>
            <person name="Lawrence C."/>
            <person name="Scott J.A."/>
            <person name="Spatafora J.W."/>
            <person name="Turgeon B.G."/>
            <person name="de Wit P.J.G.M."/>
            <person name="Zhong S."/>
            <person name="Goodwin S.B."/>
            <person name="Grigoriev I.V."/>
        </authorList>
    </citation>
    <scope>NUCLEOTIDE SEQUENCE [LARGE SCALE GENOMIC DNA]</scope>
    <source>
        <strain evidence="3">NZE10 / CBS 128990</strain>
    </source>
</reference>
<protein>
    <recommendedName>
        <fullName evidence="1">Heterokaryon incompatibility domain-containing protein</fullName>
    </recommendedName>
</protein>
<dbReference type="AlphaFoldDB" id="M2YJJ6"/>
<proteinExistence type="predicted"/>
<feature type="domain" description="Heterokaryon incompatibility" evidence="1">
    <location>
        <begin position="51"/>
        <end position="176"/>
    </location>
</feature>
<dbReference type="eggNOG" id="ENOG502QV31">
    <property type="taxonomic scope" value="Eukaryota"/>
</dbReference>
<evidence type="ECO:0000313" key="3">
    <source>
        <dbReference type="Proteomes" id="UP000016933"/>
    </source>
</evidence>
<dbReference type="Pfam" id="PF26639">
    <property type="entry name" value="Het-6_barrel"/>
    <property type="match status" value="1"/>
</dbReference>
<dbReference type="STRING" id="675120.M2YJJ6"/>
<keyword evidence="3" id="KW-1185">Reference proteome</keyword>
<dbReference type="InterPro" id="IPR052895">
    <property type="entry name" value="HetReg/Transcr_Mod"/>
</dbReference>
<dbReference type="EMBL" id="KB446546">
    <property type="protein sequence ID" value="EME39080.1"/>
    <property type="molecule type" value="Genomic_DNA"/>
</dbReference>
<organism evidence="2 3">
    <name type="scientific">Dothistroma septosporum (strain NZE10 / CBS 128990)</name>
    <name type="common">Red band needle blight fungus</name>
    <name type="synonym">Mycosphaerella pini</name>
    <dbReference type="NCBI Taxonomy" id="675120"/>
    <lineage>
        <taxon>Eukaryota</taxon>
        <taxon>Fungi</taxon>
        <taxon>Dikarya</taxon>
        <taxon>Ascomycota</taxon>
        <taxon>Pezizomycotina</taxon>
        <taxon>Dothideomycetes</taxon>
        <taxon>Dothideomycetidae</taxon>
        <taxon>Mycosphaerellales</taxon>
        <taxon>Mycosphaerellaceae</taxon>
        <taxon>Dothistroma</taxon>
    </lineage>
</organism>
<dbReference type="PANTHER" id="PTHR24148:SF64">
    <property type="entry name" value="HETEROKARYON INCOMPATIBILITY DOMAIN-CONTAINING PROTEIN"/>
    <property type="match status" value="1"/>
</dbReference>
<accession>M2YJJ6</accession>
<evidence type="ECO:0000259" key="1">
    <source>
        <dbReference type="Pfam" id="PF06985"/>
    </source>
</evidence>
<gene>
    <name evidence="2" type="ORF">DOTSEDRAFT_83665</name>
</gene>